<evidence type="ECO:0000313" key="4">
    <source>
        <dbReference type="Proteomes" id="UP000319481"/>
    </source>
</evidence>
<evidence type="ECO:0000313" key="3">
    <source>
        <dbReference type="EMBL" id="TRA89671.1"/>
    </source>
</evidence>
<gene>
    <name evidence="3" type="ORF">EXN23_15380</name>
    <name evidence="2" type="ORF">O9X88_19305</name>
</gene>
<keyword evidence="4" id="KW-1185">Reference proteome</keyword>
<organism evidence="2 5">
    <name type="scientific">Agrobacterium salinitolerans</name>
    <dbReference type="NCBI Taxonomy" id="1183413"/>
    <lineage>
        <taxon>Bacteria</taxon>
        <taxon>Pseudomonadati</taxon>
        <taxon>Pseudomonadota</taxon>
        <taxon>Alphaproteobacteria</taxon>
        <taxon>Hyphomicrobiales</taxon>
        <taxon>Rhizobiaceae</taxon>
        <taxon>Rhizobium/Agrobacterium group</taxon>
        <taxon>Agrobacterium</taxon>
    </lineage>
</organism>
<name>A0A9X3KRH7_9HYPH</name>
<dbReference type="Pfam" id="PF03756">
    <property type="entry name" value="AfsA"/>
    <property type="match status" value="1"/>
</dbReference>
<dbReference type="Proteomes" id="UP001151018">
    <property type="component" value="Unassembled WGS sequence"/>
</dbReference>
<dbReference type="EMBL" id="SGNZ01000007">
    <property type="protein sequence ID" value="TRA89671.1"/>
    <property type="molecule type" value="Genomic_DNA"/>
</dbReference>
<dbReference type="AlphaFoldDB" id="A0A9X3KRH7"/>
<dbReference type="RefSeq" id="WP_142913317.1">
    <property type="nucleotide sequence ID" value="NZ_JAPZLN010000005.1"/>
</dbReference>
<dbReference type="EMBL" id="JAPZLR010000014">
    <property type="protein sequence ID" value="MCZ7939701.1"/>
    <property type="molecule type" value="Genomic_DNA"/>
</dbReference>
<comment type="caution">
    <text evidence="2">The sequence shown here is derived from an EMBL/GenBank/DDBJ whole genome shotgun (WGS) entry which is preliminary data.</text>
</comment>
<evidence type="ECO:0000313" key="5">
    <source>
        <dbReference type="Proteomes" id="UP001151018"/>
    </source>
</evidence>
<dbReference type="InterPro" id="IPR005509">
    <property type="entry name" value="AfsA_hotdog_dom"/>
</dbReference>
<reference evidence="2" key="3">
    <citation type="submission" date="2022-12" db="EMBL/GenBank/DDBJ databases">
        <title>Draft genome sequences of 22 rhizogenic Agrobacterium biovar 1 strains, the causative agent of hairy root disease.</title>
        <authorList>
            <person name="Kim N."/>
            <person name="Vargas P."/>
            <person name="Rediers H."/>
        </authorList>
    </citation>
    <scope>NUCLEOTIDE SEQUENCE</scope>
    <source>
        <strain evidence="2">ST15.13.006</strain>
    </source>
</reference>
<reference evidence="3" key="2">
    <citation type="submission" date="2019-02" db="EMBL/GenBank/DDBJ databases">
        <authorList>
            <person name="Baeyen S."/>
        </authorList>
    </citation>
    <scope>NUCLEOTIDE SEQUENCE</scope>
    <source>
        <strain evidence="3">GBBC3283</strain>
    </source>
</reference>
<evidence type="ECO:0000313" key="2">
    <source>
        <dbReference type="EMBL" id="MCZ7939701.1"/>
    </source>
</evidence>
<proteinExistence type="predicted"/>
<feature type="domain" description="A-factor biosynthesis hotdog" evidence="1">
    <location>
        <begin position="86"/>
        <end position="211"/>
    </location>
</feature>
<evidence type="ECO:0000259" key="1">
    <source>
        <dbReference type="Pfam" id="PF03756"/>
    </source>
</evidence>
<protein>
    <submittedName>
        <fullName evidence="2">AfsA-related hotdog domain-containing protein</fullName>
    </submittedName>
</protein>
<accession>A0A9X3KRH7</accession>
<sequence>MTIFIVVPDQFSDFSNNCGVLSFSSACAMLKSRTCVADDIFIQGQGLSENEVISFEATAHLNDATKSLVFWAGNDRPKPATSKLTHKHRPENTLISTPLLIGTDHYRSHLILSAQNELLLDHVTGQHVQGMVLVEACRQMFIAVSELAYMGGEPRKSYVVFNQIAAKFVNFTFALPAQVEYRLVNLDDTRSDRIGISSALSVWQNGSVTTELNVAYTLFEPAMLKPKEIAKGKAAVAAYAATVEEALYPQALVG</sequence>
<dbReference type="Proteomes" id="UP000319481">
    <property type="component" value="Unassembled WGS sequence"/>
</dbReference>
<reference evidence="3 4" key="1">
    <citation type="journal article" date="2019" name="Appl. Microbiol. Biotechnol.">
        <title>Differential efficiency of wild type rhizogenic strains for rol gene transformation of plants.</title>
        <authorList>
            <person name="Desmet S."/>
            <person name="De Keyser E."/>
            <person name="Van Vaerenbergh J."/>
            <person name="Baeyen S."/>
            <person name="Van Huylenbroeck J."/>
            <person name="Geelen D."/>
            <person name="Dhooghe E."/>
        </authorList>
    </citation>
    <scope>NUCLEOTIDE SEQUENCE [LARGE SCALE GENOMIC DNA]</scope>
    <source>
        <strain evidence="3 4">GBBC3283</strain>
    </source>
</reference>
<dbReference type="GeneID" id="79864546"/>